<evidence type="ECO:0000313" key="2">
    <source>
        <dbReference type="EMBL" id="KAJ4480059.1"/>
    </source>
</evidence>
<dbReference type="EMBL" id="JAOTPV010000007">
    <property type="protein sequence ID" value="KAJ4480059.1"/>
    <property type="molecule type" value="Genomic_DNA"/>
</dbReference>
<dbReference type="AlphaFoldDB" id="A0A9W9AED5"/>
<protein>
    <submittedName>
        <fullName evidence="2">Uncharacterized protein</fullName>
    </submittedName>
</protein>
<reference evidence="2" key="1">
    <citation type="submission" date="2022-08" db="EMBL/GenBank/DDBJ databases">
        <title>A Global Phylogenomic Analysis of the Shiitake Genus Lentinula.</title>
        <authorList>
            <consortium name="DOE Joint Genome Institute"/>
            <person name="Sierra-Patev S."/>
            <person name="Min B."/>
            <person name="Naranjo-Ortiz M."/>
            <person name="Looney B."/>
            <person name="Konkel Z."/>
            <person name="Slot J.C."/>
            <person name="Sakamoto Y."/>
            <person name="Steenwyk J.L."/>
            <person name="Rokas A."/>
            <person name="Carro J."/>
            <person name="Camarero S."/>
            <person name="Ferreira P."/>
            <person name="Molpeceres G."/>
            <person name="Ruiz-Duenas F.J."/>
            <person name="Serrano A."/>
            <person name="Henrissat B."/>
            <person name="Drula E."/>
            <person name="Hughes K.W."/>
            <person name="Mata J.L."/>
            <person name="Ishikawa N.K."/>
            <person name="Vargas-Isla R."/>
            <person name="Ushijima S."/>
            <person name="Smith C.A."/>
            <person name="Ahrendt S."/>
            <person name="Andreopoulos W."/>
            <person name="He G."/>
            <person name="Labutti K."/>
            <person name="Lipzen A."/>
            <person name="Ng V."/>
            <person name="Riley R."/>
            <person name="Sandor L."/>
            <person name="Barry K."/>
            <person name="Martinez A.T."/>
            <person name="Xiao Y."/>
            <person name="Gibbons J.G."/>
            <person name="Terashima K."/>
            <person name="Grigoriev I.V."/>
            <person name="Hibbett D.S."/>
        </authorList>
    </citation>
    <scope>NUCLEOTIDE SEQUENCE</scope>
    <source>
        <strain evidence="2">JLM2183</strain>
    </source>
</reference>
<evidence type="ECO:0000313" key="3">
    <source>
        <dbReference type="Proteomes" id="UP001150266"/>
    </source>
</evidence>
<sequence length="563" mass="61853">MHGSCETVYSTEAQGTSKAFPLEQTVIQESIVAGQKLQPRHHKHQLAKFKRLRKFPKLKGYFKEAQVAHQLSYFPSGDILDGDEVDNCDDLPAIDINSDNDNDEDPSVLAEKIRQLIHSLPPTLYPTPTLTSNLESPLSSTFPVCDSSCCPPPPPSAIRINDKHLINLLSNPTIMNGGAKDEYPTVWSILLSLAPPNDDSESPINNLTRKDDHMQMPSLVPDMGVMLYLPLQSTDNDEVELAESNLVLAIAPSHPPGHNVANLNVVHITAGWRWWPFRSKKKGRTSEPPKNPPLTSKSITGVPKLSSPLLSPVSPKAAKKVWLPSRTKFSIEATWWGYRIFLPPPVMAVLNNDEITVVKRAVMISTALAWFFAHIPVAVFPPPLQPVILFLQKIVPYLSYIGTFISWSWETVKGYDTGYGVILNATWLLPVALIPSTWKIDYFPGATPTRQHSSPNISPSLPVKHANPFLKVSVVKDALDVGIAETPPLSSIGGTKFVEVFDENRAVIAGLLPLVTSAQPLSAGIEPLGIQTTYLEPVVEELEEVESDEPTDSLPTVNELSAN</sequence>
<name>A0A9W9AED5_9AGAR</name>
<organism evidence="2 3">
    <name type="scientific">Lentinula aciculospora</name>
    <dbReference type="NCBI Taxonomy" id="153920"/>
    <lineage>
        <taxon>Eukaryota</taxon>
        <taxon>Fungi</taxon>
        <taxon>Dikarya</taxon>
        <taxon>Basidiomycota</taxon>
        <taxon>Agaricomycotina</taxon>
        <taxon>Agaricomycetes</taxon>
        <taxon>Agaricomycetidae</taxon>
        <taxon>Agaricales</taxon>
        <taxon>Marasmiineae</taxon>
        <taxon>Omphalotaceae</taxon>
        <taxon>Lentinula</taxon>
    </lineage>
</organism>
<feature type="region of interest" description="Disordered" evidence="1">
    <location>
        <begin position="280"/>
        <end position="300"/>
    </location>
</feature>
<accession>A0A9W9AED5</accession>
<gene>
    <name evidence="2" type="ORF">J3R30DRAFT_3331550</name>
</gene>
<evidence type="ECO:0000256" key="1">
    <source>
        <dbReference type="SAM" id="MobiDB-lite"/>
    </source>
</evidence>
<keyword evidence="3" id="KW-1185">Reference proteome</keyword>
<feature type="region of interest" description="Disordered" evidence="1">
    <location>
        <begin position="543"/>
        <end position="563"/>
    </location>
</feature>
<dbReference type="OrthoDB" id="3247214at2759"/>
<dbReference type="Proteomes" id="UP001150266">
    <property type="component" value="Unassembled WGS sequence"/>
</dbReference>
<proteinExistence type="predicted"/>
<feature type="compositionally biased region" description="Polar residues" evidence="1">
    <location>
        <begin position="553"/>
        <end position="563"/>
    </location>
</feature>
<comment type="caution">
    <text evidence="2">The sequence shown here is derived from an EMBL/GenBank/DDBJ whole genome shotgun (WGS) entry which is preliminary data.</text>
</comment>